<name>A0A1K2IS73_9FLAO</name>
<proteinExistence type="predicted"/>
<reference evidence="2" key="1">
    <citation type="submission" date="2016-10" db="EMBL/GenBank/DDBJ databases">
        <authorList>
            <person name="Varghese N."/>
            <person name="Submissions S."/>
        </authorList>
    </citation>
    <scope>NUCLEOTIDE SEQUENCE [LARGE SCALE GENOMIC DNA]</scope>
    <source>
        <strain evidence="2">SUR2</strain>
    </source>
</reference>
<dbReference type="AlphaFoldDB" id="A0A1K2IS73"/>
<keyword evidence="2" id="KW-1185">Reference proteome</keyword>
<sequence>MENKIGKTLNLELVGVDGNAHAIMGVFSRQARREKWSQEEIQSVLDEAMEGDYDHLLATIMTYCEPQDSPEDDSNPENEDY</sequence>
<dbReference type="Proteomes" id="UP000182034">
    <property type="component" value="Unassembled WGS sequence"/>
</dbReference>
<gene>
    <name evidence="1" type="ORF">SAMN05216324_10939</name>
</gene>
<dbReference type="OrthoDB" id="1202793at2"/>
<evidence type="ECO:0000313" key="2">
    <source>
        <dbReference type="Proteomes" id="UP000182034"/>
    </source>
</evidence>
<dbReference type="STRING" id="1612149.SAMN05216324_10939"/>
<dbReference type="EMBL" id="FPKW01000009">
    <property type="protein sequence ID" value="SFZ95281.1"/>
    <property type="molecule type" value="Genomic_DNA"/>
</dbReference>
<accession>A0A1K2IS73</accession>
<dbReference type="RefSeq" id="WP_072410477.1">
    <property type="nucleotide sequence ID" value="NZ_FPKW01000009.1"/>
</dbReference>
<evidence type="ECO:0000313" key="1">
    <source>
        <dbReference type="EMBL" id="SFZ95281.1"/>
    </source>
</evidence>
<organism evidence="1 2">
    <name type="scientific">Chryseobacterium limigenitum</name>
    <dbReference type="NCBI Taxonomy" id="1612149"/>
    <lineage>
        <taxon>Bacteria</taxon>
        <taxon>Pseudomonadati</taxon>
        <taxon>Bacteroidota</taxon>
        <taxon>Flavobacteriia</taxon>
        <taxon>Flavobacteriales</taxon>
        <taxon>Weeksellaceae</taxon>
        <taxon>Chryseobacterium group</taxon>
        <taxon>Chryseobacterium</taxon>
    </lineage>
</organism>
<protein>
    <submittedName>
        <fullName evidence="1">Uncharacterized protein</fullName>
    </submittedName>
</protein>